<evidence type="ECO:0000256" key="2">
    <source>
        <dbReference type="ARBA" id="ARBA00022679"/>
    </source>
</evidence>
<evidence type="ECO:0000256" key="3">
    <source>
        <dbReference type="PIRSR" id="PIRSR037350-1"/>
    </source>
</evidence>
<dbReference type="EMBL" id="JAQJAE010000003">
    <property type="protein sequence ID" value="KAJ5603204.1"/>
    <property type="molecule type" value="Genomic_DNA"/>
</dbReference>
<gene>
    <name evidence="4" type="ORF">N7537_006160</name>
</gene>
<evidence type="ECO:0000313" key="4">
    <source>
        <dbReference type="EMBL" id="KAJ5603204.1"/>
    </source>
</evidence>
<dbReference type="GO" id="GO:0005634">
    <property type="term" value="C:nucleus"/>
    <property type="evidence" value="ECO:0007669"/>
    <property type="project" value="TreeGrafter"/>
</dbReference>
<dbReference type="PANTHER" id="PTHR13393:SF0">
    <property type="entry name" value="RNA N6-ADENOSINE-METHYLTRANSFERASE METTL16"/>
    <property type="match status" value="1"/>
</dbReference>
<organism evidence="4 5">
    <name type="scientific">Penicillium hordei</name>
    <dbReference type="NCBI Taxonomy" id="40994"/>
    <lineage>
        <taxon>Eukaryota</taxon>
        <taxon>Fungi</taxon>
        <taxon>Dikarya</taxon>
        <taxon>Ascomycota</taxon>
        <taxon>Pezizomycotina</taxon>
        <taxon>Eurotiomycetes</taxon>
        <taxon>Eurotiomycetidae</taxon>
        <taxon>Eurotiales</taxon>
        <taxon>Aspergillaceae</taxon>
        <taxon>Penicillium</taxon>
    </lineage>
</organism>
<name>A0AAD6H4Y1_9EURO</name>
<evidence type="ECO:0000256" key="1">
    <source>
        <dbReference type="ARBA" id="ARBA00022603"/>
    </source>
</evidence>
<accession>A0AAD6H4Y1</accession>
<protein>
    <recommendedName>
        <fullName evidence="6">DUF890 domain protein</fullName>
    </recommendedName>
</protein>
<sequence>MDSARSLYKNDIDFAALALQSRDFAKHLNQNSQLDFTDPAAIRQLTTTLLQQDFHLKVEIPEDRLCPPVPNRLNYILWLQDLLDSTAGGLYEGYDRDRDVFGLDMCVMSPSNLLIMPDKAQWNGMHQHLPPSGLRSTATVEFCSNRYVFESEDLQYPLINPTDIDPNNTRTSQHNVALNNLESRIQIIHSDPTGPLFPLEKLGHQTLDFAMCNPPFYTSSDELKQSAEQKEREPFSTCTGAEVEMVTRGGEVAFVKQMIEESLQLRDRIQWYTSMLGKLSSINVLVETLIKHGVTNFAVTEFEQGSKTKRWAVAWSWGDRRPAMNIARGIPGCPKSLLPFPADYTFTLPPGTSIDAATATINAELSSLPWFWAWDQTRSAGTGFTAENVWSRFARRKMKLAGEESAAKLKVIPAQVALGIRLQIRLVRGQKLDEKEVRVLVRWVQGTDTVLFESFCGMVKRKLESK</sequence>
<feature type="binding site" evidence="3">
    <location>
        <position position="72"/>
    </location>
    <ligand>
        <name>S-adenosyl-L-methionine</name>
        <dbReference type="ChEBI" id="CHEBI:59789"/>
    </ligand>
</feature>
<keyword evidence="2" id="KW-0808">Transferase</keyword>
<dbReference type="GO" id="GO:0070475">
    <property type="term" value="P:rRNA base methylation"/>
    <property type="evidence" value="ECO:0007669"/>
    <property type="project" value="TreeGrafter"/>
</dbReference>
<dbReference type="Pfam" id="PF05971">
    <property type="entry name" value="Methyltransf_10"/>
    <property type="match status" value="2"/>
</dbReference>
<feature type="binding site" evidence="3">
    <location>
        <position position="213"/>
    </location>
    <ligand>
        <name>S-adenosyl-L-methionine</name>
        <dbReference type="ChEBI" id="CHEBI:59789"/>
    </ligand>
</feature>
<dbReference type="Proteomes" id="UP001213799">
    <property type="component" value="Unassembled WGS sequence"/>
</dbReference>
<dbReference type="GeneID" id="81587459"/>
<dbReference type="RefSeq" id="XP_056753002.1">
    <property type="nucleotide sequence ID" value="XM_056897217.1"/>
</dbReference>
<keyword evidence="1" id="KW-0489">Methyltransferase</keyword>
<dbReference type="GO" id="GO:0008168">
    <property type="term" value="F:methyltransferase activity"/>
    <property type="evidence" value="ECO:0007669"/>
    <property type="project" value="UniProtKB-UniRule"/>
</dbReference>
<feature type="binding site" evidence="3">
    <location>
        <position position="163"/>
    </location>
    <ligand>
        <name>S-adenosyl-L-methionine</name>
        <dbReference type="ChEBI" id="CHEBI:59789"/>
    </ligand>
</feature>
<evidence type="ECO:0008006" key="6">
    <source>
        <dbReference type="Google" id="ProtNLM"/>
    </source>
</evidence>
<dbReference type="FunFam" id="3.40.50.150:FF:000813">
    <property type="match status" value="1"/>
</dbReference>
<dbReference type="AlphaFoldDB" id="A0AAD6H4Y1"/>
<reference evidence="4" key="1">
    <citation type="journal article" date="2023" name="IMA Fungus">
        <title>Comparative genomic study of the Penicillium genus elucidates a diverse pangenome and 15 lateral gene transfer events.</title>
        <authorList>
            <person name="Petersen C."/>
            <person name="Sorensen T."/>
            <person name="Nielsen M.R."/>
            <person name="Sondergaard T.E."/>
            <person name="Sorensen J.L."/>
            <person name="Fitzpatrick D.A."/>
            <person name="Frisvad J.C."/>
            <person name="Nielsen K.L."/>
        </authorList>
    </citation>
    <scope>NUCLEOTIDE SEQUENCE</scope>
    <source>
        <strain evidence="4">IBT 12815</strain>
    </source>
</reference>
<keyword evidence="5" id="KW-1185">Reference proteome</keyword>
<comment type="caution">
    <text evidence="4">The sequence shown here is derived from an EMBL/GenBank/DDBJ whole genome shotgun (WGS) entry which is preliminary data.</text>
</comment>
<dbReference type="InterPro" id="IPR010286">
    <property type="entry name" value="METTL16/RlmF"/>
</dbReference>
<reference evidence="4" key="2">
    <citation type="submission" date="2023-01" db="EMBL/GenBank/DDBJ databases">
        <authorList>
            <person name="Petersen C."/>
        </authorList>
    </citation>
    <scope>NUCLEOTIDE SEQUENCE</scope>
    <source>
        <strain evidence="4">IBT 12815</strain>
    </source>
</reference>
<dbReference type="SUPFAM" id="SSF53335">
    <property type="entry name" value="S-adenosyl-L-methionine-dependent methyltransferases"/>
    <property type="match status" value="1"/>
</dbReference>
<dbReference type="InterPro" id="IPR029063">
    <property type="entry name" value="SAM-dependent_MTases_sf"/>
</dbReference>
<proteinExistence type="predicted"/>
<dbReference type="PANTHER" id="PTHR13393">
    <property type="entry name" value="SAM-DEPENDENT METHYLTRANSFERASE"/>
    <property type="match status" value="1"/>
</dbReference>
<evidence type="ECO:0000313" key="5">
    <source>
        <dbReference type="Proteomes" id="UP001213799"/>
    </source>
</evidence>
<dbReference type="Gene3D" id="3.40.50.150">
    <property type="entry name" value="Vaccinia Virus protein VP39"/>
    <property type="match status" value="1"/>
</dbReference>
<keyword evidence="3" id="KW-0949">S-adenosyl-L-methionine</keyword>